<dbReference type="SUPFAM" id="SSF51445">
    <property type="entry name" value="(Trans)glycosidases"/>
    <property type="match status" value="1"/>
</dbReference>
<dbReference type="Pfam" id="PF02836">
    <property type="entry name" value="Glyco_hydro_2_C"/>
    <property type="match status" value="1"/>
</dbReference>
<gene>
    <name evidence="2" type="ORF">EZS27_043265</name>
</gene>
<keyword evidence="2" id="KW-0326">Glycosidase</keyword>
<feature type="non-terminal residue" evidence="2">
    <location>
        <position position="1"/>
    </location>
</feature>
<feature type="domain" description="Glycoside hydrolase family 2 catalytic" evidence="1">
    <location>
        <begin position="52"/>
        <end position="175"/>
    </location>
</feature>
<dbReference type="EC" id="3.2.1.23" evidence="2"/>
<evidence type="ECO:0000313" key="2">
    <source>
        <dbReference type="EMBL" id="KAA6305084.1"/>
    </source>
</evidence>
<protein>
    <submittedName>
        <fullName evidence="2">Beta-galactosidase BoGH2A</fullName>
        <ecNumber evidence="2">3.2.1.23</ecNumber>
    </submittedName>
</protein>
<sequence>EVKSYTAFRKISTQRDESGIMRMQLNNKNLFHYGPLDQGWWPGGLYTAPTDEALRSDIVKTKEWGFNMIRKHVKVEPARWYYHCDKEGILVWQDMPSGDLGNQWESHEYKGGTDKRRSLESVSDYYKEWQEIIDLCISNPSVVVWVPFNEGWGQFDTEKVAAWTKSYDPSRLVNPASGGNHYPCGDILD</sequence>
<dbReference type="AlphaFoldDB" id="A0A5J4P916"/>
<comment type="caution">
    <text evidence="2">The sequence shown here is derived from an EMBL/GenBank/DDBJ whole genome shotgun (WGS) entry which is preliminary data.</text>
</comment>
<reference evidence="2" key="1">
    <citation type="submission" date="2019-03" db="EMBL/GenBank/DDBJ databases">
        <title>Single cell metagenomics reveals metabolic interactions within the superorganism composed of flagellate Streblomastix strix and complex community of Bacteroidetes bacteria on its surface.</title>
        <authorList>
            <person name="Treitli S.C."/>
            <person name="Kolisko M."/>
            <person name="Husnik F."/>
            <person name="Keeling P."/>
            <person name="Hampl V."/>
        </authorList>
    </citation>
    <scope>NUCLEOTIDE SEQUENCE</scope>
    <source>
        <strain evidence="2">STM</strain>
    </source>
</reference>
<dbReference type="GO" id="GO:0005975">
    <property type="term" value="P:carbohydrate metabolic process"/>
    <property type="evidence" value="ECO:0007669"/>
    <property type="project" value="InterPro"/>
</dbReference>
<dbReference type="Gene3D" id="3.20.20.80">
    <property type="entry name" value="Glycosidases"/>
    <property type="match status" value="1"/>
</dbReference>
<proteinExistence type="predicted"/>
<dbReference type="EMBL" id="SNRY01010989">
    <property type="protein sequence ID" value="KAA6305084.1"/>
    <property type="molecule type" value="Genomic_DNA"/>
</dbReference>
<accession>A0A5J4P916</accession>
<keyword evidence="2" id="KW-0378">Hydrolase</keyword>
<organism evidence="2">
    <name type="scientific">termite gut metagenome</name>
    <dbReference type="NCBI Taxonomy" id="433724"/>
    <lineage>
        <taxon>unclassified sequences</taxon>
        <taxon>metagenomes</taxon>
        <taxon>organismal metagenomes</taxon>
    </lineage>
</organism>
<evidence type="ECO:0000259" key="1">
    <source>
        <dbReference type="Pfam" id="PF02836"/>
    </source>
</evidence>
<dbReference type="InterPro" id="IPR051913">
    <property type="entry name" value="GH2_Domain-Containing"/>
</dbReference>
<dbReference type="InterPro" id="IPR017853">
    <property type="entry name" value="GH"/>
</dbReference>
<dbReference type="PANTHER" id="PTHR42732:SF2">
    <property type="entry name" value="BETA-MANNOSIDASE"/>
    <property type="match status" value="1"/>
</dbReference>
<dbReference type="InterPro" id="IPR006103">
    <property type="entry name" value="Glyco_hydro_2_cat"/>
</dbReference>
<feature type="non-terminal residue" evidence="2">
    <location>
        <position position="189"/>
    </location>
</feature>
<name>A0A5J4P916_9ZZZZ</name>
<dbReference type="PANTHER" id="PTHR42732">
    <property type="entry name" value="BETA-GALACTOSIDASE"/>
    <property type="match status" value="1"/>
</dbReference>
<dbReference type="GO" id="GO:0004565">
    <property type="term" value="F:beta-galactosidase activity"/>
    <property type="evidence" value="ECO:0007669"/>
    <property type="project" value="UniProtKB-EC"/>
</dbReference>